<organism evidence="8 9">
    <name type="scientific">Kosmotoga pacifica</name>
    <dbReference type="NCBI Taxonomy" id="1330330"/>
    <lineage>
        <taxon>Bacteria</taxon>
        <taxon>Thermotogati</taxon>
        <taxon>Thermotogota</taxon>
        <taxon>Thermotogae</taxon>
        <taxon>Kosmotogales</taxon>
        <taxon>Kosmotogaceae</taxon>
        <taxon>Kosmotoga</taxon>
    </lineage>
</organism>
<dbReference type="RefSeq" id="WP_047754709.1">
    <property type="nucleotide sequence ID" value="NZ_CAJUHA010000017.1"/>
</dbReference>
<gene>
    <name evidence="8" type="ORF">IX53_06805</name>
</gene>
<dbReference type="InterPro" id="IPR050601">
    <property type="entry name" value="CPA3_antiporter_subunitC"/>
</dbReference>
<dbReference type="GO" id="GO:0005886">
    <property type="term" value="C:plasma membrane"/>
    <property type="evidence" value="ECO:0007669"/>
    <property type="project" value="UniProtKB-SubCell"/>
</dbReference>
<dbReference type="OrthoDB" id="9799219at2"/>
<dbReference type="InterPro" id="IPR039428">
    <property type="entry name" value="NUOK/Mnh_C1-like"/>
</dbReference>
<keyword evidence="6 7" id="KW-0472">Membrane</keyword>
<evidence type="ECO:0000256" key="7">
    <source>
        <dbReference type="SAM" id="Phobius"/>
    </source>
</evidence>
<keyword evidence="3" id="KW-1003">Cell membrane</keyword>
<dbReference type="PANTHER" id="PTHR34583">
    <property type="entry name" value="ANTIPORTER SUBUNIT MNHC2-RELATED"/>
    <property type="match status" value="1"/>
</dbReference>
<dbReference type="PANTHER" id="PTHR34583:SF2">
    <property type="entry name" value="ANTIPORTER SUBUNIT MNHC2-RELATED"/>
    <property type="match status" value="1"/>
</dbReference>
<keyword evidence="5 7" id="KW-1133">Transmembrane helix</keyword>
<sequence>MGLYLLSFILFLVGLYGVLVKRNIVKIILGSGIMGYAVNLFLILIAYRSAGTFPIFLPGREPGLMVDPLPQALVLTSIVIELGVTALLVALAVNIHKHYGTLDVRKVRRLKE</sequence>
<dbReference type="Gene3D" id="1.10.287.3510">
    <property type="match status" value="1"/>
</dbReference>
<proteinExistence type="inferred from homology"/>
<evidence type="ECO:0000313" key="8">
    <source>
        <dbReference type="EMBL" id="AKI97574.1"/>
    </source>
</evidence>
<feature type="transmembrane region" description="Helical" evidence="7">
    <location>
        <begin position="36"/>
        <end position="57"/>
    </location>
</feature>
<evidence type="ECO:0000256" key="3">
    <source>
        <dbReference type="ARBA" id="ARBA00022475"/>
    </source>
</evidence>
<dbReference type="EMBL" id="CP011232">
    <property type="protein sequence ID" value="AKI97574.1"/>
    <property type="molecule type" value="Genomic_DNA"/>
</dbReference>
<evidence type="ECO:0000256" key="1">
    <source>
        <dbReference type="ARBA" id="ARBA00004651"/>
    </source>
</evidence>
<dbReference type="Proteomes" id="UP000035159">
    <property type="component" value="Chromosome"/>
</dbReference>
<evidence type="ECO:0000256" key="6">
    <source>
        <dbReference type="ARBA" id="ARBA00023136"/>
    </source>
</evidence>
<dbReference type="Pfam" id="PF00420">
    <property type="entry name" value="Oxidored_q2"/>
    <property type="match status" value="1"/>
</dbReference>
<keyword evidence="4 7" id="KW-0812">Transmembrane</keyword>
<dbReference type="STRING" id="1330330.IX53_06805"/>
<name>A0A0G2ZDD4_9BACT</name>
<dbReference type="AlphaFoldDB" id="A0A0G2ZDD4"/>
<dbReference type="PATRIC" id="fig|1330330.3.peg.1379"/>
<accession>A0A0G2ZDD4</accession>
<feature type="transmembrane region" description="Helical" evidence="7">
    <location>
        <begin position="69"/>
        <end position="93"/>
    </location>
</feature>
<evidence type="ECO:0000313" key="9">
    <source>
        <dbReference type="Proteomes" id="UP000035159"/>
    </source>
</evidence>
<dbReference type="KEGG" id="kpf:IX53_06805"/>
<comment type="similarity">
    <text evidence="2">Belongs to the CPA3 antiporters (TC 2.A.63) subunit C family.</text>
</comment>
<protein>
    <submittedName>
        <fullName evidence="8">Monovalent cation/H+ antiporter subunit C</fullName>
    </submittedName>
</protein>
<evidence type="ECO:0000256" key="4">
    <source>
        <dbReference type="ARBA" id="ARBA00022692"/>
    </source>
</evidence>
<evidence type="ECO:0000256" key="5">
    <source>
        <dbReference type="ARBA" id="ARBA00022989"/>
    </source>
</evidence>
<evidence type="ECO:0000256" key="2">
    <source>
        <dbReference type="ARBA" id="ARBA00010388"/>
    </source>
</evidence>
<feature type="transmembrane region" description="Helical" evidence="7">
    <location>
        <begin position="6"/>
        <end position="24"/>
    </location>
</feature>
<comment type="subcellular location">
    <subcellularLocation>
        <location evidence="1">Cell membrane</location>
        <topology evidence="1">Multi-pass membrane protein</topology>
    </subcellularLocation>
</comment>
<keyword evidence="9" id="KW-1185">Reference proteome</keyword>
<reference evidence="8 9" key="1">
    <citation type="submission" date="2015-04" db="EMBL/GenBank/DDBJ databases">
        <title>Complete Genome Sequence of Kosmotoga pacifica SLHLJ1.</title>
        <authorList>
            <person name="Jiang L.J."/>
            <person name="Shao Z.Z."/>
            <person name="Jebbar M."/>
        </authorList>
    </citation>
    <scope>NUCLEOTIDE SEQUENCE [LARGE SCALE GENOMIC DNA]</scope>
    <source>
        <strain evidence="8 9">SLHLJ1</strain>
    </source>
</reference>